<keyword evidence="1" id="KW-0596">Phosphopantetheine</keyword>
<dbReference type="GO" id="GO:0004312">
    <property type="term" value="F:fatty acid synthase activity"/>
    <property type="evidence" value="ECO:0007669"/>
    <property type="project" value="TreeGrafter"/>
</dbReference>
<dbReference type="CDD" id="cd00833">
    <property type="entry name" value="PKS"/>
    <property type="match status" value="1"/>
</dbReference>
<dbReference type="Gene3D" id="3.40.366.10">
    <property type="entry name" value="Malonyl-Coenzyme A Acyl Carrier Protein, domain 2"/>
    <property type="match status" value="1"/>
</dbReference>
<proteinExistence type="predicted"/>
<dbReference type="Gene3D" id="3.40.47.10">
    <property type="match status" value="1"/>
</dbReference>
<dbReference type="InterPro" id="IPR020841">
    <property type="entry name" value="PKS_Beta-ketoAc_synthase_dom"/>
</dbReference>
<dbReference type="PROSITE" id="PS52004">
    <property type="entry name" value="KS3_2"/>
    <property type="match status" value="1"/>
</dbReference>
<dbReference type="SUPFAM" id="SSF53901">
    <property type="entry name" value="Thiolase-like"/>
    <property type="match status" value="1"/>
</dbReference>
<protein>
    <submittedName>
        <fullName evidence="5">Lovastatin diketide synthase LovF</fullName>
    </submittedName>
</protein>
<name>A0A175WB93_9PEZI</name>
<dbReference type="Proteomes" id="UP000078237">
    <property type="component" value="Unassembled WGS sequence"/>
</dbReference>
<evidence type="ECO:0000256" key="3">
    <source>
        <dbReference type="ARBA" id="ARBA00022679"/>
    </source>
</evidence>
<evidence type="ECO:0000259" key="4">
    <source>
        <dbReference type="PROSITE" id="PS52004"/>
    </source>
</evidence>
<accession>A0A175WB93</accession>
<dbReference type="InterPro" id="IPR050091">
    <property type="entry name" value="PKS_NRPS_Biosynth_Enz"/>
</dbReference>
<dbReference type="InterPro" id="IPR014030">
    <property type="entry name" value="Ketoacyl_synth_N"/>
</dbReference>
<dbReference type="SMART" id="SM00827">
    <property type="entry name" value="PKS_AT"/>
    <property type="match status" value="1"/>
</dbReference>
<dbReference type="SUPFAM" id="SSF52151">
    <property type="entry name" value="FabD/lysophospholipase-like"/>
    <property type="match status" value="1"/>
</dbReference>
<dbReference type="GO" id="GO:0044550">
    <property type="term" value="P:secondary metabolite biosynthetic process"/>
    <property type="evidence" value="ECO:0007669"/>
    <property type="project" value="TreeGrafter"/>
</dbReference>
<dbReference type="InterPro" id="IPR016039">
    <property type="entry name" value="Thiolase-like"/>
</dbReference>
<comment type="caution">
    <text evidence="5">The sequence shown here is derived from an EMBL/GenBank/DDBJ whole genome shotgun (WGS) entry which is preliminary data.</text>
</comment>
<organism evidence="5 6">
    <name type="scientific">Madurella mycetomatis</name>
    <dbReference type="NCBI Taxonomy" id="100816"/>
    <lineage>
        <taxon>Eukaryota</taxon>
        <taxon>Fungi</taxon>
        <taxon>Dikarya</taxon>
        <taxon>Ascomycota</taxon>
        <taxon>Pezizomycotina</taxon>
        <taxon>Sordariomycetes</taxon>
        <taxon>Sordariomycetidae</taxon>
        <taxon>Sordariales</taxon>
        <taxon>Sordariales incertae sedis</taxon>
        <taxon>Madurella</taxon>
    </lineage>
</organism>
<evidence type="ECO:0000313" key="6">
    <source>
        <dbReference type="Proteomes" id="UP000078237"/>
    </source>
</evidence>
<dbReference type="OrthoDB" id="329835at2759"/>
<dbReference type="PROSITE" id="PS00606">
    <property type="entry name" value="KS3_1"/>
    <property type="match status" value="1"/>
</dbReference>
<evidence type="ECO:0000256" key="2">
    <source>
        <dbReference type="ARBA" id="ARBA00022553"/>
    </source>
</evidence>
<keyword evidence="3" id="KW-0808">Transferase</keyword>
<dbReference type="InterPro" id="IPR018201">
    <property type="entry name" value="Ketoacyl_synth_AS"/>
</dbReference>
<feature type="non-terminal residue" evidence="5">
    <location>
        <position position="682"/>
    </location>
</feature>
<dbReference type="STRING" id="100816.A0A175WB93"/>
<dbReference type="InterPro" id="IPR016035">
    <property type="entry name" value="Acyl_Trfase/lysoPLipase"/>
</dbReference>
<dbReference type="EMBL" id="LCTW02000045">
    <property type="protein sequence ID" value="KXX80977.1"/>
    <property type="molecule type" value="Genomic_DNA"/>
</dbReference>
<dbReference type="PANTHER" id="PTHR43775:SF18">
    <property type="entry name" value="ENZYME, PUTATIVE (JCVI)-RELATED"/>
    <property type="match status" value="1"/>
</dbReference>
<dbReference type="Pfam" id="PF00698">
    <property type="entry name" value="Acyl_transf_1"/>
    <property type="match status" value="1"/>
</dbReference>
<dbReference type="SMART" id="SM00825">
    <property type="entry name" value="PKS_KS"/>
    <property type="match status" value="1"/>
</dbReference>
<keyword evidence="2" id="KW-0597">Phosphoprotein</keyword>
<dbReference type="Gene3D" id="3.30.70.3290">
    <property type="match status" value="1"/>
</dbReference>
<dbReference type="Pfam" id="PF02801">
    <property type="entry name" value="Ketoacyl-synt_C"/>
    <property type="match status" value="1"/>
</dbReference>
<dbReference type="InterPro" id="IPR001227">
    <property type="entry name" value="Ac_transferase_dom_sf"/>
</dbReference>
<reference evidence="5 6" key="1">
    <citation type="journal article" date="2016" name="Genome Announc.">
        <title>Genome Sequence of Madurella mycetomatis mm55, Isolated from a Human Mycetoma Case in Sudan.</title>
        <authorList>
            <person name="Smit S."/>
            <person name="Derks M.F."/>
            <person name="Bervoets S."/>
            <person name="Fahal A."/>
            <person name="van Leeuwen W."/>
            <person name="van Belkum A."/>
            <person name="van de Sande W.W."/>
        </authorList>
    </citation>
    <scope>NUCLEOTIDE SEQUENCE [LARGE SCALE GENOMIC DNA]</scope>
    <source>
        <strain evidence="6">mm55</strain>
    </source>
</reference>
<dbReference type="InterPro" id="IPR014031">
    <property type="entry name" value="Ketoacyl_synth_C"/>
</dbReference>
<dbReference type="VEuPathDB" id="FungiDB:MMYC01_205198"/>
<keyword evidence="6" id="KW-1185">Reference proteome</keyword>
<dbReference type="GO" id="GO:0006633">
    <property type="term" value="P:fatty acid biosynthetic process"/>
    <property type="evidence" value="ECO:0007669"/>
    <property type="project" value="InterPro"/>
</dbReference>
<evidence type="ECO:0000313" key="5">
    <source>
        <dbReference type="EMBL" id="KXX80977.1"/>
    </source>
</evidence>
<evidence type="ECO:0000256" key="1">
    <source>
        <dbReference type="ARBA" id="ARBA00022450"/>
    </source>
</evidence>
<dbReference type="InterPro" id="IPR032821">
    <property type="entry name" value="PKS_assoc"/>
</dbReference>
<feature type="domain" description="Ketosynthase family 3 (KS3)" evidence="4">
    <location>
        <begin position="9"/>
        <end position="438"/>
    </location>
</feature>
<dbReference type="Pfam" id="PF16197">
    <property type="entry name" value="KAsynt_C_assoc"/>
    <property type="match status" value="1"/>
</dbReference>
<gene>
    <name evidence="5" type="ORF">MMYC01_205198</name>
</gene>
<sequence length="682" mass="72987">MAKAHNQPQEPVAIVGFACRLPGGNDSPRKLWQFLERGEVASNKVPESRFNFGSHYDGSHKPGTMRPPGGMFLDYVDPADFDASFFEISGAEAVAMDPNQRQMLEVVFEGLENAGLTLERLNGSSVACFVGSFATDYGDIQNRDPLDRAPNHVIGIGRASMANRLSHFLNIKGPSVTLDTACSSSMVGLHLAARAIHNGEADAAIVATSNLYLNPEHVQDVGSLGQAHSPTGLCHTFDALADGYIKSEAVSAIILKRLSDAIRDRDPIRAVIRGTASTSNGRTNGIASPSAEAQAATIRQAYASAGIANLNDTAYLECHGTGTPAGDPTEVNGAGSVFAPTRAVDKPLVIGSIKSNLGHSEPAAGSSGIIKAVLCIENGLIPGTPSFINPNPKIDFTRNRVLVSRIPLPWPAAPGIIRRASVNSFGYGGSNAHAIIEEAPLNHVSTHMSSHLSADDFSFDFVPDDSSARPHTLVLSANDAASLKANVAALCRHLINPGVRVGLPDLAYTLSERRSRFWHRAFVTTTTTEIQASDFVVGKRSPNVPRVGFVFTGQGAQWPQMGRQLVEYFPSAREVLEELDEVLKGLPEPPEWTLVEELTRERTAEYLRQPEFSQPLVTALQLAILAVLEDWGVKAISVVGHSSGEIAAAYAAGLLRRSDAIKAAFYRGRRLLGGRRMRSGNG</sequence>
<dbReference type="GO" id="GO:0004315">
    <property type="term" value="F:3-oxoacyl-[acyl-carrier-protein] synthase activity"/>
    <property type="evidence" value="ECO:0007669"/>
    <property type="project" value="InterPro"/>
</dbReference>
<dbReference type="AlphaFoldDB" id="A0A175WB93"/>
<dbReference type="Pfam" id="PF00109">
    <property type="entry name" value="ketoacyl-synt"/>
    <property type="match status" value="1"/>
</dbReference>
<dbReference type="InterPro" id="IPR014043">
    <property type="entry name" value="Acyl_transferase_dom"/>
</dbReference>
<dbReference type="PANTHER" id="PTHR43775">
    <property type="entry name" value="FATTY ACID SYNTHASE"/>
    <property type="match status" value="1"/>
</dbReference>